<dbReference type="PANTHER" id="PTHR30146">
    <property type="entry name" value="LACI-RELATED TRANSCRIPTIONAL REPRESSOR"/>
    <property type="match status" value="1"/>
</dbReference>
<dbReference type="CDD" id="cd06267">
    <property type="entry name" value="PBP1_LacI_sugar_binding-like"/>
    <property type="match status" value="1"/>
</dbReference>
<keyword evidence="6" id="KW-1185">Reference proteome</keyword>
<dbReference type="Proteomes" id="UP000806542">
    <property type="component" value="Unassembled WGS sequence"/>
</dbReference>
<evidence type="ECO:0000256" key="1">
    <source>
        <dbReference type="ARBA" id="ARBA00023015"/>
    </source>
</evidence>
<proteinExistence type="predicted"/>
<dbReference type="GO" id="GO:0003700">
    <property type="term" value="F:DNA-binding transcription factor activity"/>
    <property type="evidence" value="ECO:0007669"/>
    <property type="project" value="TreeGrafter"/>
</dbReference>
<dbReference type="InterPro" id="IPR028082">
    <property type="entry name" value="Peripla_BP_I"/>
</dbReference>
<organism evidence="5 6">
    <name type="scientific">Ructibacterium gallinarum</name>
    <dbReference type="NCBI Taxonomy" id="2779355"/>
    <lineage>
        <taxon>Bacteria</taxon>
        <taxon>Bacillati</taxon>
        <taxon>Bacillota</taxon>
        <taxon>Clostridia</taxon>
        <taxon>Eubacteriales</taxon>
        <taxon>Oscillospiraceae</taxon>
        <taxon>Ructibacterium</taxon>
    </lineage>
</organism>
<keyword evidence="1" id="KW-0805">Transcription regulation</keyword>
<accession>A0A9D5R956</accession>
<dbReference type="PROSITE" id="PS50932">
    <property type="entry name" value="HTH_LACI_2"/>
    <property type="match status" value="1"/>
</dbReference>
<keyword evidence="2 5" id="KW-0238">DNA-binding</keyword>
<dbReference type="InterPro" id="IPR000843">
    <property type="entry name" value="HTH_LacI"/>
</dbReference>
<comment type="caution">
    <text evidence="5">The sequence shown here is derived from an EMBL/GenBank/DDBJ whole genome shotgun (WGS) entry which is preliminary data.</text>
</comment>
<dbReference type="InterPro" id="IPR001761">
    <property type="entry name" value="Peripla_BP/Lac1_sug-bd_dom"/>
</dbReference>
<protein>
    <submittedName>
        <fullName evidence="5">LacI family DNA-binding transcriptional regulator</fullName>
    </submittedName>
</protein>
<dbReference type="Gene3D" id="1.10.260.40">
    <property type="entry name" value="lambda repressor-like DNA-binding domains"/>
    <property type="match status" value="1"/>
</dbReference>
<dbReference type="PANTHER" id="PTHR30146:SF154">
    <property type="entry name" value="TRANSCRIPTION REGULATOR, MEMBER OF GALR FAMILY"/>
    <property type="match status" value="1"/>
</dbReference>
<dbReference type="GO" id="GO:0000976">
    <property type="term" value="F:transcription cis-regulatory region binding"/>
    <property type="evidence" value="ECO:0007669"/>
    <property type="project" value="TreeGrafter"/>
</dbReference>
<dbReference type="Pfam" id="PF00532">
    <property type="entry name" value="Peripla_BP_1"/>
    <property type="match status" value="1"/>
</dbReference>
<dbReference type="SMART" id="SM00354">
    <property type="entry name" value="HTH_LACI"/>
    <property type="match status" value="1"/>
</dbReference>
<dbReference type="CDD" id="cd01392">
    <property type="entry name" value="HTH_LacI"/>
    <property type="match status" value="1"/>
</dbReference>
<sequence>MADIARKTGYSVNTISHALNDKPDISKKTKEYIVKTADEMGYIPNSYASAMRSGKSKSVAIIVGDISNPHFSIMIKEMENKLKEYGYTAIVFNTDESSENEKSAVISAISKNVDGIIICPTQKNASVTKLLNKQHIPYIFFGRNYENDNSNYVVCDDFKGGYSAADYLIKLKHTQILYINTNEYISSAKKRRQGIIKAFVENNIPVSNLIVKEIDTKSDTASIEQVLNQEKGKFSAIICFSDFIALEVMYLVRKSGLNIPDDISVVGFDNIASRYHFPILLTSVSTSKTKMSLKSVDTLVGLINKELTAPQQHILPTKLIARESTCENKHL</sequence>
<dbReference type="InterPro" id="IPR010982">
    <property type="entry name" value="Lambda_DNA-bd_dom_sf"/>
</dbReference>
<evidence type="ECO:0000259" key="4">
    <source>
        <dbReference type="PROSITE" id="PS50932"/>
    </source>
</evidence>
<dbReference type="EMBL" id="JADCKB010000020">
    <property type="protein sequence ID" value="MBE5040677.1"/>
    <property type="molecule type" value="Genomic_DNA"/>
</dbReference>
<dbReference type="AlphaFoldDB" id="A0A9D5R956"/>
<dbReference type="SUPFAM" id="SSF53822">
    <property type="entry name" value="Periplasmic binding protein-like I"/>
    <property type="match status" value="1"/>
</dbReference>
<evidence type="ECO:0000256" key="2">
    <source>
        <dbReference type="ARBA" id="ARBA00023125"/>
    </source>
</evidence>
<gene>
    <name evidence="5" type="ORF">INF28_09410</name>
</gene>
<evidence type="ECO:0000313" key="5">
    <source>
        <dbReference type="EMBL" id="MBE5040677.1"/>
    </source>
</evidence>
<dbReference type="Pfam" id="PF00356">
    <property type="entry name" value="LacI"/>
    <property type="match status" value="1"/>
</dbReference>
<dbReference type="SUPFAM" id="SSF47413">
    <property type="entry name" value="lambda repressor-like DNA-binding domains"/>
    <property type="match status" value="1"/>
</dbReference>
<keyword evidence="3" id="KW-0804">Transcription</keyword>
<name>A0A9D5R956_9FIRM</name>
<evidence type="ECO:0000313" key="6">
    <source>
        <dbReference type="Proteomes" id="UP000806542"/>
    </source>
</evidence>
<evidence type="ECO:0000256" key="3">
    <source>
        <dbReference type="ARBA" id="ARBA00023163"/>
    </source>
</evidence>
<reference evidence="5" key="1">
    <citation type="submission" date="2020-10" db="EMBL/GenBank/DDBJ databases">
        <title>ChiBAC.</title>
        <authorList>
            <person name="Zenner C."/>
            <person name="Hitch T.C.A."/>
            <person name="Clavel T."/>
        </authorList>
    </citation>
    <scope>NUCLEOTIDE SEQUENCE</scope>
    <source>
        <strain evidence="5">DSM 107454</strain>
    </source>
</reference>
<feature type="domain" description="HTH lacI-type" evidence="4">
    <location>
        <begin position="1"/>
        <end position="53"/>
    </location>
</feature>
<dbReference type="Gene3D" id="3.40.50.2300">
    <property type="match status" value="2"/>
</dbReference>